<feature type="non-terminal residue" evidence="2">
    <location>
        <position position="832"/>
    </location>
</feature>
<proteinExistence type="predicted"/>
<feature type="compositionally biased region" description="Low complexity" evidence="1">
    <location>
        <begin position="312"/>
        <end position="322"/>
    </location>
</feature>
<gene>
    <name evidence="2" type="ORF">V565_321590</name>
</gene>
<feature type="compositionally biased region" description="Polar residues" evidence="1">
    <location>
        <begin position="707"/>
        <end position="718"/>
    </location>
</feature>
<reference evidence="2 3" key="1">
    <citation type="submission" date="2013-12" db="EMBL/GenBank/DDBJ databases">
        <authorList>
            <person name="Cubeta M."/>
            <person name="Pakala S."/>
            <person name="Fedorova N."/>
            <person name="Thomas E."/>
            <person name="Dean R."/>
            <person name="Jabaji S."/>
            <person name="Neate S."/>
            <person name="Toda T."/>
            <person name="Tavantzis S."/>
            <person name="Vilgalys R."/>
            <person name="Bharathan N."/>
            <person name="Pakala S."/>
            <person name="Losada L.S."/>
            <person name="Zafar N."/>
            <person name="Nierman W."/>
        </authorList>
    </citation>
    <scope>NUCLEOTIDE SEQUENCE [LARGE SCALE GENOMIC DNA]</scope>
    <source>
        <strain evidence="2 3">123E</strain>
    </source>
</reference>
<feature type="region of interest" description="Disordered" evidence="1">
    <location>
        <begin position="46"/>
        <end position="131"/>
    </location>
</feature>
<feature type="region of interest" description="Disordered" evidence="1">
    <location>
        <begin position="658"/>
        <end position="814"/>
    </location>
</feature>
<feature type="compositionally biased region" description="Basic and acidic residues" evidence="1">
    <location>
        <begin position="1"/>
        <end position="12"/>
    </location>
</feature>
<comment type="caution">
    <text evidence="2">The sequence shown here is derived from an EMBL/GenBank/DDBJ whole genome shotgun (WGS) entry which is preliminary data.</text>
</comment>
<feature type="compositionally biased region" description="Polar residues" evidence="1">
    <location>
        <begin position="270"/>
        <end position="291"/>
    </location>
</feature>
<feature type="compositionally biased region" description="Polar residues" evidence="1">
    <location>
        <begin position="66"/>
        <end position="86"/>
    </location>
</feature>
<feature type="compositionally biased region" description="Low complexity" evidence="1">
    <location>
        <begin position="766"/>
        <end position="781"/>
    </location>
</feature>
<name>A0A074RK18_9AGAM</name>
<feature type="region of interest" description="Disordered" evidence="1">
    <location>
        <begin position="229"/>
        <end position="258"/>
    </location>
</feature>
<dbReference type="HOGENOM" id="CLU_341190_0_0_1"/>
<protein>
    <submittedName>
        <fullName evidence="2">Uncharacterized protein</fullName>
    </submittedName>
</protein>
<dbReference type="AlphaFoldDB" id="A0A074RK18"/>
<dbReference type="OrthoDB" id="3268116at2759"/>
<feature type="compositionally biased region" description="Low complexity" evidence="1">
    <location>
        <begin position="695"/>
        <end position="706"/>
    </location>
</feature>
<feature type="compositionally biased region" description="Polar residues" evidence="1">
    <location>
        <begin position="46"/>
        <end position="58"/>
    </location>
</feature>
<feature type="compositionally biased region" description="Polar residues" evidence="1">
    <location>
        <begin position="660"/>
        <end position="686"/>
    </location>
</feature>
<evidence type="ECO:0000313" key="3">
    <source>
        <dbReference type="Proteomes" id="UP000027456"/>
    </source>
</evidence>
<feature type="compositionally biased region" description="Polar residues" evidence="1">
    <location>
        <begin position="725"/>
        <end position="750"/>
    </location>
</feature>
<feature type="region of interest" description="Disordered" evidence="1">
    <location>
        <begin position="270"/>
        <end position="327"/>
    </location>
</feature>
<evidence type="ECO:0000256" key="1">
    <source>
        <dbReference type="SAM" id="MobiDB-lite"/>
    </source>
</evidence>
<feature type="region of interest" description="Disordered" evidence="1">
    <location>
        <begin position="1"/>
        <end position="22"/>
    </location>
</feature>
<organism evidence="2 3">
    <name type="scientific">Rhizoctonia solani 123E</name>
    <dbReference type="NCBI Taxonomy" id="1423351"/>
    <lineage>
        <taxon>Eukaryota</taxon>
        <taxon>Fungi</taxon>
        <taxon>Dikarya</taxon>
        <taxon>Basidiomycota</taxon>
        <taxon>Agaricomycotina</taxon>
        <taxon>Agaricomycetes</taxon>
        <taxon>Cantharellales</taxon>
        <taxon>Ceratobasidiaceae</taxon>
        <taxon>Rhizoctonia</taxon>
    </lineage>
</organism>
<dbReference type="EMBL" id="AZST01002285">
    <property type="protein sequence ID" value="KEP45078.1"/>
    <property type="molecule type" value="Genomic_DNA"/>
</dbReference>
<feature type="compositionally biased region" description="Polar residues" evidence="1">
    <location>
        <begin position="789"/>
        <end position="803"/>
    </location>
</feature>
<feature type="compositionally biased region" description="Basic and acidic residues" evidence="1">
    <location>
        <begin position="292"/>
        <end position="311"/>
    </location>
</feature>
<evidence type="ECO:0000313" key="2">
    <source>
        <dbReference type="EMBL" id="KEP45078.1"/>
    </source>
</evidence>
<accession>A0A074RK18</accession>
<keyword evidence="3" id="KW-1185">Reference proteome</keyword>
<dbReference type="Proteomes" id="UP000027456">
    <property type="component" value="Unassembled WGS sequence"/>
</dbReference>
<sequence length="832" mass="90793">MPRHSNHCDRLSASHRSHRPPWDDCYDEYERSSLGSTFQDAVLPQQSPTVYDPSSFNAKDTLLGPSRSTVSFTRSEQPSPRSTTILTAPPSITRPNDRSSHSVGSTRTLVQPPPPVDCPSHPTGTTRTPYKASSLPEEAYSALHDPNPAPFDTEPYATDISSGTLHVTSPRPHVHTSMSLQYTSVPEYDASNVSISSKYTAQTSTSSNTEYEHLKACLGSYKQSHNGLRIGNTWPKTPVPTLSEPKCTSKPSVASKSKLRHLEQWLTSASSSHSNLPDGNACSKTSVSTLHTPDKASKASTVKDSDTERLRTSLSASSSLHTRSSEGNNIALSCDNALSKPMDALKAMATALTEPDRLEASLRSHLRSQTLRKANIHDKSSVCANYEPRTTPNASTTLKSKSAPMLSKQVTGSQPCKRIENHPLKAVSNVYNKANAWLLDPQNYSLLDSADILKYLPYTPDTTMYALPSDLAKEYEFLPASAALTSTVRKDKSINDCRKIFRRLGRDLYGIHMPLSEEMRYPSQSCEVWASYLFNLLDSVVTFRPTCCITKKLIPAQEIGFWPEYGELNVAYTHLINRSLTQQCDIDSLLPIPEWPASNCLFHAKAFEVAAISFRDQMERSIQKLYDMLTIGTNGPAPYPTVSAKVVDRLDSIQDGLRDQTIQLEPDSSQTNPDMYTTSQTSNTLVYSVGSDLIPSDTRSRPSTSPVGSAQNQSTTDATDILPHISSSTQPASYAMSTTSNNQPSDSRPTLPSAEEPESTKQQFISPASTSTTVSAPTTHSEGPASIVQPPNLTVSKSSTVIATPTHPKDLEAPVCSSQAPTINLSLLDDSN</sequence>